<dbReference type="Gene3D" id="2.60.120.10">
    <property type="entry name" value="Jelly Rolls"/>
    <property type="match status" value="1"/>
</dbReference>
<dbReference type="CDD" id="cd02233">
    <property type="entry name" value="cupin_HNL-like"/>
    <property type="match status" value="1"/>
</dbReference>
<dbReference type="Proteomes" id="UP000231259">
    <property type="component" value="Unassembled WGS sequence"/>
</dbReference>
<dbReference type="SUPFAM" id="SSF51182">
    <property type="entry name" value="RmlC-like cupins"/>
    <property type="match status" value="1"/>
</dbReference>
<evidence type="ECO:0000313" key="3">
    <source>
        <dbReference type="Proteomes" id="UP000231259"/>
    </source>
</evidence>
<feature type="domain" description="Cupin type-2" evidence="1">
    <location>
        <begin position="43"/>
        <end position="104"/>
    </location>
</feature>
<dbReference type="InterPro" id="IPR047263">
    <property type="entry name" value="HNL-like_cupin"/>
</dbReference>
<dbReference type="PANTHER" id="PTHR43698">
    <property type="entry name" value="RIBD C-TERMINAL DOMAIN CONTAINING PROTEIN"/>
    <property type="match status" value="1"/>
</dbReference>
<dbReference type="InterPro" id="IPR013096">
    <property type="entry name" value="Cupin_2"/>
</dbReference>
<dbReference type="EMBL" id="AWWI01000051">
    <property type="protein sequence ID" value="PIL20862.1"/>
    <property type="molecule type" value="Genomic_DNA"/>
</dbReference>
<protein>
    <recommendedName>
        <fullName evidence="1">Cupin type-2 domain-containing protein</fullName>
    </recommendedName>
</protein>
<dbReference type="AlphaFoldDB" id="A0A2G8RH66"/>
<dbReference type="Pfam" id="PF07883">
    <property type="entry name" value="Cupin_2"/>
    <property type="match status" value="1"/>
</dbReference>
<evidence type="ECO:0000313" key="2">
    <source>
        <dbReference type="EMBL" id="PIL20862.1"/>
    </source>
</evidence>
<gene>
    <name evidence="2" type="ORF">P775_07205</name>
</gene>
<sequence>MQMQITRAGAQATNPGPAAYFTGEVTIEPVPTPGAPSRVNAARVTFQPGARTAWHTHPYGQTLVILSGLGRAQTDGGPVQALNPGDTLFFAPGERHWHGAAPDSALCHLALQEAKDGSAADWLEQVSEAEYSAPPAD</sequence>
<evidence type="ECO:0000259" key="1">
    <source>
        <dbReference type="Pfam" id="PF07883"/>
    </source>
</evidence>
<comment type="caution">
    <text evidence="2">The sequence shown here is derived from an EMBL/GenBank/DDBJ whole genome shotgun (WGS) entry which is preliminary data.</text>
</comment>
<keyword evidence="3" id="KW-1185">Reference proteome</keyword>
<name>A0A2G8RH66_9RHOB</name>
<accession>A0A2G8RH66</accession>
<dbReference type="PANTHER" id="PTHR43698:SF1">
    <property type="entry name" value="BLL4564 PROTEIN"/>
    <property type="match status" value="1"/>
</dbReference>
<reference evidence="2 3" key="1">
    <citation type="submission" date="2013-09" db="EMBL/GenBank/DDBJ databases">
        <title>Genome sequencing of Phaeobacter antarcticus sp. nov. SM1211.</title>
        <authorList>
            <person name="Zhang X.-Y."/>
            <person name="Liu C."/>
            <person name="Chen X.-L."/>
            <person name="Xie B.-B."/>
            <person name="Qin Q.-L."/>
            <person name="Rong J.-C."/>
            <person name="Zhang Y.-Z."/>
        </authorList>
    </citation>
    <scope>NUCLEOTIDE SEQUENCE [LARGE SCALE GENOMIC DNA]</scope>
    <source>
        <strain evidence="2 3">SM1211</strain>
    </source>
</reference>
<proteinExistence type="predicted"/>
<organism evidence="2 3">
    <name type="scientific">Puniceibacterium antarcticum</name>
    <dbReference type="NCBI Taxonomy" id="1206336"/>
    <lineage>
        <taxon>Bacteria</taxon>
        <taxon>Pseudomonadati</taxon>
        <taxon>Pseudomonadota</taxon>
        <taxon>Alphaproteobacteria</taxon>
        <taxon>Rhodobacterales</taxon>
        <taxon>Paracoccaceae</taxon>
        <taxon>Puniceibacterium</taxon>
    </lineage>
</organism>
<dbReference type="InterPro" id="IPR011051">
    <property type="entry name" value="RmlC_Cupin_sf"/>
</dbReference>
<dbReference type="InterPro" id="IPR014710">
    <property type="entry name" value="RmlC-like_jellyroll"/>
</dbReference>